<organism evidence="2 3">
    <name type="scientific">Orf virus</name>
    <name type="common">ORFV</name>
    <dbReference type="NCBI Taxonomy" id="10258"/>
    <lineage>
        <taxon>Viruses</taxon>
        <taxon>Varidnaviria</taxon>
        <taxon>Bamfordvirae</taxon>
        <taxon>Nucleocytoviricota</taxon>
        <taxon>Pokkesviricetes</taxon>
        <taxon>Chitovirales</taxon>
        <taxon>Poxviridae</taxon>
        <taxon>Chordopoxvirinae</taxon>
        <taxon>Parapoxvirus</taxon>
        <taxon>Parapoxvirus orf</taxon>
    </lineage>
</organism>
<organismHost>
    <name type="scientific">Homo sapiens</name>
    <name type="common">Human</name>
    <dbReference type="NCBI Taxonomy" id="9606"/>
</organismHost>
<sequence>MMSMSPPKSVSHPASVSMGSASEFSSSSAGAEGAHSTNQRGGFPSSQQTSSESSMRYSWRFVSCLDMPSSFAICLAGSLSPDFRRSSRIRDAHSQAIVAYLRGVRFFRILACLSFRRTWED</sequence>
<accession>F1AWW8</accession>
<evidence type="ECO:0000313" key="2">
    <source>
        <dbReference type="EMBL" id="ADY76931.1"/>
    </source>
</evidence>
<protein>
    <submittedName>
        <fullName evidence="2">PP151</fullName>
    </submittedName>
</protein>
<dbReference type="Proteomes" id="UP000103309">
    <property type="component" value="Segment"/>
</dbReference>
<name>F1AWW8_ORFV</name>
<evidence type="ECO:0000256" key="1">
    <source>
        <dbReference type="SAM" id="MobiDB-lite"/>
    </source>
</evidence>
<feature type="region of interest" description="Disordered" evidence="1">
    <location>
        <begin position="1"/>
        <end position="53"/>
    </location>
</feature>
<dbReference type="EMBL" id="HM133903">
    <property type="protein sequence ID" value="ADY76931.1"/>
    <property type="molecule type" value="Genomic_DNA"/>
</dbReference>
<reference evidence="2 3" key="1">
    <citation type="submission" date="2010-04" db="EMBL/GenBank/DDBJ databases">
        <title>Novel immune-modulators identified by a rapid, functional screen of the Parapox virus genome.</title>
        <authorList>
            <person name="McGuire M.J."/>
            <person name="Sykes K.F."/>
            <person name="Johnston S.A."/>
        </authorList>
    </citation>
    <scope>NUCLEOTIDE SEQUENCE [LARGE SCALE GENOMIC DNA]</scope>
    <source>
        <strain evidence="2">D1701</strain>
    </source>
</reference>
<organismHost>
    <name type="scientific">Capra hircus</name>
    <name type="common">Goat</name>
    <dbReference type="NCBI Taxonomy" id="9925"/>
</organismHost>
<feature type="compositionally biased region" description="Low complexity" evidence="1">
    <location>
        <begin position="14"/>
        <end position="36"/>
    </location>
</feature>
<organismHost>
    <name type="scientific">Ovis aries</name>
    <name type="common">Sheep</name>
    <dbReference type="NCBI Taxonomy" id="9940"/>
</organismHost>
<proteinExistence type="predicted"/>
<evidence type="ECO:0000313" key="3">
    <source>
        <dbReference type="Proteomes" id="UP000103309"/>
    </source>
</evidence>